<gene>
    <name evidence="2" type="ORF">ADL17_00715</name>
</gene>
<dbReference type="Proteomes" id="UP000053246">
    <property type="component" value="Unassembled WGS sequence"/>
</dbReference>
<feature type="transmembrane region" description="Helical" evidence="1">
    <location>
        <begin position="6"/>
        <end position="26"/>
    </location>
</feature>
<organism evidence="2 3">
    <name type="scientific">Micromonospora maris</name>
    <dbReference type="NCBI Taxonomy" id="1003110"/>
    <lineage>
        <taxon>Bacteria</taxon>
        <taxon>Bacillati</taxon>
        <taxon>Actinomycetota</taxon>
        <taxon>Actinomycetes</taxon>
        <taxon>Micromonosporales</taxon>
        <taxon>Micromonosporaceae</taxon>
        <taxon>Micromonospora</taxon>
    </lineage>
</organism>
<keyword evidence="1" id="KW-0472">Membrane</keyword>
<reference evidence="2 3" key="1">
    <citation type="submission" date="2015-10" db="EMBL/GenBank/DDBJ databases">
        <authorList>
            <person name="Ju K.-S."/>
            <person name="Doroghazi J.R."/>
            <person name="Metcalf W.W."/>
        </authorList>
    </citation>
    <scope>NUCLEOTIDE SEQUENCE [LARGE SCALE GENOMIC DNA]</scope>
    <source>
        <strain evidence="2 3">NRRL B-24793</strain>
    </source>
</reference>
<comment type="caution">
    <text evidence="2">The sequence shown here is derived from an EMBL/GenBank/DDBJ whole genome shotgun (WGS) entry which is preliminary data.</text>
</comment>
<dbReference type="AlphaFoldDB" id="A0A9X0LET6"/>
<dbReference type="EMBL" id="LMWI01000001">
    <property type="protein sequence ID" value="KUJ47687.1"/>
    <property type="molecule type" value="Genomic_DNA"/>
</dbReference>
<dbReference type="InterPro" id="IPR036249">
    <property type="entry name" value="Thioredoxin-like_sf"/>
</dbReference>
<keyword evidence="1" id="KW-1133">Transmembrane helix</keyword>
<keyword evidence="3" id="KW-1185">Reference proteome</keyword>
<name>A0A9X0LET6_9ACTN</name>
<dbReference type="RefSeq" id="WP_013730843.1">
    <property type="nucleotide sequence ID" value="NZ_LMWI01000001.1"/>
</dbReference>
<evidence type="ECO:0000256" key="1">
    <source>
        <dbReference type="SAM" id="Phobius"/>
    </source>
</evidence>
<dbReference type="SUPFAM" id="SSF52833">
    <property type="entry name" value="Thioredoxin-like"/>
    <property type="match status" value="1"/>
</dbReference>
<dbReference type="OMA" id="ILNWIAI"/>
<evidence type="ECO:0000313" key="3">
    <source>
        <dbReference type="Proteomes" id="UP000053246"/>
    </source>
</evidence>
<evidence type="ECO:0000313" key="2">
    <source>
        <dbReference type="EMBL" id="KUJ47687.1"/>
    </source>
</evidence>
<protein>
    <recommendedName>
        <fullName evidence="4">Thioredoxin domain-containing protein</fullName>
    </recommendedName>
</protein>
<sequence length="170" mass="18384">MSPSVALTILNWIAILILFLAVGALLREVRMLRALVVREVSYSSAGPDLVLGATVTDGADRVVLASDTGCPLCGAVTARLAELADAAGIRPVLLTYEDVEQWPEAVRQEFDVVSDRDEWQKIAHLSPPVLMAVRADGRVVDLTLPVDVGSAERQFDLVRKKILHREGSAS</sequence>
<evidence type="ECO:0008006" key="4">
    <source>
        <dbReference type="Google" id="ProtNLM"/>
    </source>
</evidence>
<accession>A0A9X0LET6</accession>
<proteinExistence type="predicted"/>
<keyword evidence="1" id="KW-0812">Transmembrane</keyword>